<gene>
    <name evidence="11" type="ORF">MNBD_CHLOROFLEXI01-5276</name>
</gene>
<keyword evidence="4" id="KW-0328">Glycosyltransferase</keyword>
<dbReference type="UniPathway" id="UPA00196"/>
<dbReference type="EMBL" id="UOEU01000556">
    <property type="protein sequence ID" value="VAW34900.1"/>
    <property type="molecule type" value="Genomic_DNA"/>
</dbReference>
<sequence length="403" mass="45746">MLKSLWQQPAVRHSLLIFVVLRLFLSVWAVVVLAISPLPETPRESRRPYLDQPILTEGTAGLLLAPWQRFDGLHYTRIAAQGYAAPEDSVFPPLYPWTIRLISGLFGGSHAAQMAAAILISNASLLGLLILLYKVGSKLIGPEHAPRLLIYFILFPTGSFLFAPYSESLFLLLALGSLWLSANHHLKAAGLLGLLAALTRLTGWVLVVPLAYQFWCEHLGQGKWKMLPKVWSWRTVWTGTAVFLPPLGLILFIVYRHWLGLPPLSNIYTEYWFQRTGIPGADMLRAARSMAGLGPGRTGEFTLWFDFFITALLLATTIWAWRRWRHQLEWPLYATMLLLFMLLPTSELKPLYSFSRYALAFFPTFLLLAEAGKNGIIHRLILYPSLLLYLYFSAQFFIWGWVA</sequence>
<dbReference type="GO" id="GO:0006506">
    <property type="term" value="P:GPI anchor biosynthetic process"/>
    <property type="evidence" value="ECO:0007669"/>
    <property type="project" value="UniProtKB-UniPathway"/>
</dbReference>
<evidence type="ECO:0000313" key="11">
    <source>
        <dbReference type="EMBL" id="VAW34900.1"/>
    </source>
</evidence>
<dbReference type="InterPro" id="IPR007315">
    <property type="entry name" value="PIG-V/Gpi18"/>
</dbReference>
<comment type="subcellular location">
    <subcellularLocation>
        <location evidence="1">Endoplasmic reticulum membrane</location>
        <topology evidence="1">Multi-pass membrane protein</topology>
    </subcellularLocation>
</comment>
<dbReference type="GO" id="GO:0031501">
    <property type="term" value="C:mannosyltransferase complex"/>
    <property type="evidence" value="ECO:0007669"/>
    <property type="project" value="TreeGrafter"/>
</dbReference>
<evidence type="ECO:0000256" key="10">
    <source>
        <dbReference type="SAM" id="Phobius"/>
    </source>
</evidence>
<dbReference type="GO" id="GO:0005789">
    <property type="term" value="C:endoplasmic reticulum membrane"/>
    <property type="evidence" value="ECO:0007669"/>
    <property type="project" value="UniProtKB-SubCell"/>
</dbReference>
<evidence type="ECO:0000256" key="6">
    <source>
        <dbReference type="ARBA" id="ARBA00022692"/>
    </source>
</evidence>
<dbReference type="PANTHER" id="PTHR12468">
    <property type="entry name" value="GPI MANNOSYLTRANSFERASE 2"/>
    <property type="match status" value="1"/>
</dbReference>
<dbReference type="Pfam" id="PF04188">
    <property type="entry name" value="Mannosyl_trans2"/>
    <property type="match status" value="1"/>
</dbReference>
<keyword evidence="3" id="KW-0337">GPI-anchor biosynthesis</keyword>
<evidence type="ECO:0000256" key="5">
    <source>
        <dbReference type="ARBA" id="ARBA00022679"/>
    </source>
</evidence>
<evidence type="ECO:0000256" key="2">
    <source>
        <dbReference type="ARBA" id="ARBA00004687"/>
    </source>
</evidence>
<reference evidence="11" key="1">
    <citation type="submission" date="2018-06" db="EMBL/GenBank/DDBJ databases">
        <authorList>
            <person name="Zhirakovskaya E."/>
        </authorList>
    </citation>
    <scope>NUCLEOTIDE SEQUENCE</scope>
</reference>
<dbReference type="GO" id="GO:0004376">
    <property type="term" value="F:GPI mannosyltransferase activity"/>
    <property type="evidence" value="ECO:0007669"/>
    <property type="project" value="InterPro"/>
</dbReference>
<feature type="transmembrane region" description="Helical" evidence="10">
    <location>
        <begin position="301"/>
        <end position="321"/>
    </location>
</feature>
<feature type="transmembrane region" description="Helical" evidence="10">
    <location>
        <begin position="236"/>
        <end position="255"/>
    </location>
</feature>
<evidence type="ECO:0000256" key="1">
    <source>
        <dbReference type="ARBA" id="ARBA00004477"/>
    </source>
</evidence>
<accession>A0A3B0V1X5</accession>
<dbReference type="PANTHER" id="PTHR12468:SF2">
    <property type="entry name" value="GPI MANNOSYLTRANSFERASE 2"/>
    <property type="match status" value="1"/>
</dbReference>
<feature type="transmembrane region" description="Helical" evidence="10">
    <location>
        <begin position="328"/>
        <end position="345"/>
    </location>
</feature>
<dbReference type="AlphaFoldDB" id="A0A3B0V1X5"/>
<protein>
    <submittedName>
        <fullName evidence="11">Integral membrane protein</fullName>
    </submittedName>
</protein>
<comment type="pathway">
    <text evidence="2">Glycolipid biosynthesis; glycosylphosphatidylinositol-anchor biosynthesis.</text>
</comment>
<keyword evidence="5" id="KW-0808">Transferase</keyword>
<feature type="transmembrane region" description="Helical" evidence="10">
    <location>
        <begin position="15"/>
        <end position="35"/>
    </location>
</feature>
<feature type="transmembrane region" description="Helical" evidence="10">
    <location>
        <begin position="148"/>
        <end position="179"/>
    </location>
</feature>
<evidence type="ECO:0000256" key="9">
    <source>
        <dbReference type="ARBA" id="ARBA00023136"/>
    </source>
</evidence>
<feature type="transmembrane region" description="Helical" evidence="10">
    <location>
        <begin position="191"/>
        <end position="215"/>
    </location>
</feature>
<proteinExistence type="predicted"/>
<evidence type="ECO:0000256" key="3">
    <source>
        <dbReference type="ARBA" id="ARBA00022502"/>
    </source>
</evidence>
<feature type="transmembrane region" description="Helical" evidence="10">
    <location>
        <begin position="114"/>
        <end position="136"/>
    </location>
</feature>
<keyword evidence="9 10" id="KW-0472">Membrane</keyword>
<keyword evidence="6 10" id="KW-0812">Transmembrane</keyword>
<keyword evidence="8 10" id="KW-1133">Transmembrane helix</keyword>
<feature type="transmembrane region" description="Helical" evidence="10">
    <location>
        <begin position="381"/>
        <end position="402"/>
    </location>
</feature>
<name>A0A3B0V1X5_9ZZZZ</name>
<evidence type="ECO:0000256" key="4">
    <source>
        <dbReference type="ARBA" id="ARBA00022676"/>
    </source>
</evidence>
<organism evidence="11">
    <name type="scientific">hydrothermal vent metagenome</name>
    <dbReference type="NCBI Taxonomy" id="652676"/>
    <lineage>
        <taxon>unclassified sequences</taxon>
        <taxon>metagenomes</taxon>
        <taxon>ecological metagenomes</taxon>
    </lineage>
</organism>
<keyword evidence="7" id="KW-0256">Endoplasmic reticulum</keyword>
<evidence type="ECO:0000256" key="8">
    <source>
        <dbReference type="ARBA" id="ARBA00022989"/>
    </source>
</evidence>
<dbReference type="GO" id="GO:0000009">
    <property type="term" value="F:alpha-1,6-mannosyltransferase activity"/>
    <property type="evidence" value="ECO:0007669"/>
    <property type="project" value="InterPro"/>
</dbReference>
<evidence type="ECO:0000256" key="7">
    <source>
        <dbReference type="ARBA" id="ARBA00022824"/>
    </source>
</evidence>